<organism evidence="1">
    <name type="scientific">Rhizophora mucronata</name>
    <name type="common">Asiatic mangrove</name>
    <dbReference type="NCBI Taxonomy" id="61149"/>
    <lineage>
        <taxon>Eukaryota</taxon>
        <taxon>Viridiplantae</taxon>
        <taxon>Streptophyta</taxon>
        <taxon>Embryophyta</taxon>
        <taxon>Tracheophyta</taxon>
        <taxon>Spermatophyta</taxon>
        <taxon>Magnoliopsida</taxon>
        <taxon>eudicotyledons</taxon>
        <taxon>Gunneridae</taxon>
        <taxon>Pentapetalae</taxon>
        <taxon>rosids</taxon>
        <taxon>fabids</taxon>
        <taxon>Malpighiales</taxon>
        <taxon>Rhizophoraceae</taxon>
        <taxon>Rhizophora</taxon>
    </lineage>
</organism>
<evidence type="ECO:0000313" key="1">
    <source>
        <dbReference type="EMBL" id="MBX45943.1"/>
    </source>
</evidence>
<sequence length="31" mass="3798">MWSYFFLMQFLVHGKVPNYKVRKKIPTSLTH</sequence>
<name>A0A2P2NU37_RHIMU</name>
<reference evidence="1" key="1">
    <citation type="submission" date="2018-02" db="EMBL/GenBank/DDBJ databases">
        <title>Rhizophora mucronata_Transcriptome.</title>
        <authorList>
            <person name="Meera S.P."/>
            <person name="Sreeshan A."/>
            <person name="Augustine A."/>
        </authorList>
    </citation>
    <scope>NUCLEOTIDE SEQUENCE</scope>
    <source>
        <tissue evidence="1">Leaf</tissue>
    </source>
</reference>
<dbReference type="AlphaFoldDB" id="A0A2P2NU37"/>
<accession>A0A2P2NU37</accession>
<dbReference type="EMBL" id="GGEC01065459">
    <property type="protein sequence ID" value="MBX45943.1"/>
    <property type="molecule type" value="Transcribed_RNA"/>
</dbReference>
<proteinExistence type="predicted"/>
<protein>
    <submittedName>
        <fullName evidence="1">Uncharacterized protein</fullName>
    </submittedName>
</protein>